<dbReference type="Proteomes" id="UP000053342">
    <property type="component" value="Unassembled WGS sequence"/>
</dbReference>
<dbReference type="SMART" id="SM00471">
    <property type="entry name" value="HDc"/>
    <property type="match status" value="1"/>
</dbReference>
<dbReference type="GO" id="GO:0009159">
    <property type="term" value="P:deoxyribonucleoside monophosphate catabolic process"/>
    <property type="evidence" value="ECO:0007669"/>
    <property type="project" value="UniProtKB-ARBA"/>
</dbReference>
<dbReference type="OrthoDB" id="442176at2759"/>
<evidence type="ECO:0000256" key="4">
    <source>
        <dbReference type="ARBA" id="ARBA00001946"/>
    </source>
</evidence>
<reference evidence="18 19" key="1">
    <citation type="submission" date="2015-01" db="EMBL/GenBank/DDBJ databases">
        <title>The Genome Sequence of Exophiala oligosperma CBS72588.</title>
        <authorList>
            <consortium name="The Broad Institute Genomics Platform"/>
            <person name="Cuomo C."/>
            <person name="de Hoog S."/>
            <person name="Gorbushina A."/>
            <person name="Stielow B."/>
            <person name="Teixiera M."/>
            <person name="Abouelleil A."/>
            <person name="Chapman S.B."/>
            <person name="Priest M."/>
            <person name="Young S.K."/>
            <person name="Wortman J."/>
            <person name="Nusbaum C."/>
            <person name="Birren B."/>
        </authorList>
    </citation>
    <scope>NUCLEOTIDE SEQUENCE [LARGE SCALE GENOMIC DNA]</scope>
    <source>
        <strain evidence="18 19">CBS 72588</strain>
    </source>
</reference>
<dbReference type="FunFam" id="1.10.3210.10:FF:000011">
    <property type="entry name" value="HD domain-containing protein 2"/>
    <property type="match status" value="1"/>
</dbReference>
<evidence type="ECO:0000256" key="2">
    <source>
        <dbReference type="ARBA" id="ARBA00001936"/>
    </source>
</evidence>
<dbReference type="SUPFAM" id="SSF52540">
    <property type="entry name" value="P-loop containing nucleoside triphosphate hydrolases"/>
    <property type="match status" value="1"/>
</dbReference>
<keyword evidence="14" id="KW-0460">Magnesium</keyword>
<keyword evidence="12 16" id="KW-0418">Kinase</keyword>
<dbReference type="GO" id="GO:0005524">
    <property type="term" value="F:ATP binding"/>
    <property type="evidence" value="ECO:0007669"/>
    <property type="project" value="InterPro"/>
</dbReference>
<sequence length="388" mass="43899">MESTSPFAFLRVLEALKNIQRKGWAKRGIQSPESVSDHMYRMAVMVWMIPKIDNETRMRAVKMALAHDMGEAIVGDITPSDGVPRDEKLLKERLALAYLACLIRPVNPSFADEIEELWSEFEAGDSKAAQLVRSVDALECMHQAVVYEERSQLVKDLGEFMELETKVSAPELRDWVKCLQQERDTLWSSKVTQDLTFLFVLGGPGVGKGTQCARITQGTSSVHISVGDLLREETKSTSSGFADFIKDSIRNSVIIPADFSVRLIQKRIEESQMEKGSIVILDGFPRSLDQARTFEEKIRGRFFTILLKCSEEVQLYRLNRRSESSGRIDDNDDSIKKRLRTFSQENLKIEKYLQSKGPFWTIDANGSVDDVYASIKVVVDEITKVASQ</sequence>
<dbReference type="InterPro" id="IPR027417">
    <property type="entry name" value="P-loop_NTPase"/>
</dbReference>
<evidence type="ECO:0000256" key="7">
    <source>
        <dbReference type="ARBA" id="ARBA00011738"/>
    </source>
</evidence>
<dbReference type="STRING" id="215243.A0A0D2D0B7"/>
<comment type="cofactor">
    <cofactor evidence="3">
        <name>Co(2+)</name>
        <dbReference type="ChEBI" id="CHEBI:48828"/>
    </cofactor>
</comment>
<evidence type="ECO:0000256" key="5">
    <source>
        <dbReference type="ARBA" id="ARBA00004074"/>
    </source>
</evidence>
<dbReference type="GO" id="GO:0002953">
    <property type="term" value="F:5'-deoxynucleotidase activity"/>
    <property type="evidence" value="ECO:0007669"/>
    <property type="project" value="UniProtKB-EC"/>
</dbReference>
<dbReference type="InterPro" id="IPR039356">
    <property type="entry name" value="YfbR/HDDC2"/>
</dbReference>
<dbReference type="RefSeq" id="XP_016256939.1">
    <property type="nucleotide sequence ID" value="XM_016412626.1"/>
</dbReference>
<comment type="subunit">
    <text evidence="7">Homodimer.</text>
</comment>
<proteinExistence type="inferred from homology"/>
<keyword evidence="19" id="KW-1185">Reference proteome</keyword>
<evidence type="ECO:0000256" key="10">
    <source>
        <dbReference type="ARBA" id="ARBA00022723"/>
    </source>
</evidence>
<dbReference type="InterPro" id="IPR033690">
    <property type="entry name" value="Adenylat_kinase_CS"/>
</dbReference>
<evidence type="ECO:0000256" key="15">
    <source>
        <dbReference type="ARBA" id="ARBA00023285"/>
    </source>
</evidence>
<dbReference type="InterPro" id="IPR003607">
    <property type="entry name" value="HD/PDEase_dom"/>
</dbReference>
<dbReference type="SUPFAM" id="SSF109604">
    <property type="entry name" value="HD-domain/PDEase-like"/>
    <property type="match status" value="1"/>
</dbReference>
<dbReference type="PRINTS" id="PR00094">
    <property type="entry name" value="ADENYLTKNASE"/>
</dbReference>
<dbReference type="Gene3D" id="1.10.3210.10">
    <property type="entry name" value="Hypothetical protein af1432"/>
    <property type="match status" value="1"/>
</dbReference>
<evidence type="ECO:0000313" key="18">
    <source>
        <dbReference type="EMBL" id="KIW36723.1"/>
    </source>
</evidence>
<dbReference type="InterPro" id="IPR006674">
    <property type="entry name" value="HD_domain"/>
</dbReference>
<dbReference type="GO" id="GO:0005737">
    <property type="term" value="C:cytoplasm"/>
    <property type="evidence" value="ECO:0007669"/>
    <property type="project" value="TreeGrafter"/>
</dbReference>
<dbReference type="CDD" id="cd01428">
    <property type="entry name" value="ADK"/>
    <property type="match status" value="1"/>
</dbReference>
<keyword evidence="13" id="KW-0378">Hydrolase</keyword>
<evidence type="ECO:0000256" key="3">
    <source>
        <dbReference type="ARBA" id="ARBA00001941"/>
    </source>
</evidence>
<feature type="domain" description="HD/PDEase" evidence="17">
    <location>
        <begin position="31"/>
        <end position="150"/>
    </location>
</feature>
<keyword evidence="9 16" id="KW-0808">Transferase</keyword>
<evidence type="ECO:0000256" key="14">
    <source>
        <dbReference type="ARBA" id="ARBA00022842"/>
    </source>
</evidence>
<dbReference type="HAMAP" id="MF_00235">
    <property type="entry name" value="Adenylate_kinase_Adk"/>
    <property type="match status" value="1"/>
</dbReference>
<dbReference type="GeneID" id="27363096"/>
<keyword evidence="10" id="KW-0479">Metal-binding</keyword>
<evidence type="ECO:0000313" key="19">
    <source>
        <dbReference type="Proteomes" id="UP000053342"/>
    </source>
</evidence>
<comment type="function">
    <text evidence="5">Catalyzes the dephosphorylation of the nucleoside 5'-monophosphates deoxyadenosine monophosphate (dAMP), deoxycytidine monophosphate (dCMP), deoxyguanosine monophosphate (dGMP) and deoxythymidine monophosphate (dTMP).</text>
</comment>
<protein>
    <recommendedName>
        <fullName evidence="8">5'-deoxynucleotidase</fullName>
        <ecNumber evidence="8">3.1.3.89</ecNumber>
    </recommendedName>
</protein>
<evidence type="ECO:0000256" key="16">
    <source>
        <dbReference type="RuleBase" id="RU003330"/>
    </source>
</evidence>
<dbReference type="EMBL" id="KN847349">
    <property type="protein sequence ID" value="KIW36723.1"/>
    <property type="molecule type" value="Genomic_DNA"/>
</dbReference>
<accession>A0A0D2D0B7</accession>
<evidence type="ECO:0000256" key="8">
    <source>
        <dbReference type="ARBA" id="ARBA00012964"/>
    </source>
</evidence>
<evidence type="ECO:0000256" key="13">
    <source>
        <dbReference type="ARBA" id="ARBA00022801"/>
    </source>
</evidence>
<organism evidence="18 19">
    <name type="scientific">Exophiala oligosperma</name>
    <dbReference type="NCBI Taxonomy" id="215243"/>
    <lineage>
        <taxon>Eukaryota</taxon>
        <taxon>Fungi</taxon>
        <taxon>Dikarya</taxon>
        <taxon>Ascomycota</taxon>
        <taxon>Pezizomycotina</taxon>
        <taxon>Eurotiomycetes</taxon>
        <taxon>Chaetothyriomycetidae</taxon>
        <taxon>Chaetothyriales</taxon>
        <taxon>Herpotrichiellaceae</taxon>
        <taxon>Exophiala</taxon>
    </lineage>
</organism>
<evidence type="ECO:0000256" key="6">
    <source>
        <dbReference type="ARBA" id="ARBA00009999"/>
    </source>
</evidence>
<dbReference type="PANTHER" id="PTHR11845:SF13">
    <property type="entry name" value="5'-DEOXYNUCLEOTIDASE HDDC2"/>
    <property type="match status" value="1"/>
</dbReference>
<name>A0A0D2D0B7_9EURO</name>
<evidence type="ECO:0000256" key="11">
    <source>
        <dbReference type="ARBA" id="ARBA00022741"/>
    </source>
</evidence>
<dbReference type="VEuPathDB" id="FungiDB:PV06_11022"/>
<dbReference type="Pfam" id="PF13023">
    <property type="entry name" value="HD_3"/>
    <property type="match status" value="1"/>
</dbReference>
<comment type="cofactor">
    <cofactor evidence="2">
        <name>Mn(2+)</name>
        <dbReference type="ChEBI" id="CHEBI:29035"/>
    </cofactor>
</comment>
<dbReference type="InterPro" id="IPR000850">
    <property type="entry name" value="Adenylat/UMP-CMP_kin"/>
</dbReference>
<evidence type="ECO:0000259" key="17">
    <source>
        <dbReference type="SMART" id="SM00471"/>
    </source>
</evidence>
<dbReference type="Pfam" id="PF00406">
    <property type="entry name" value="ADK"/>
    <property type="match status" value="1"/>
</dbReference>
<keyword evidence="11" id="KW-0547">Nucleotide-binding</keyword>
<dbReference type="PANTHER" id="PTHR11845">
    <property type="entry name" value="5'-DEOXYNUCLEOTIDASE HDDC2"/>
    <property type="match status" value="1"/>
</dbReference>
<comment type="similarity">
    <text evidence="6">Belongs to the HDDC2 family.</text>
</comment>
<comment type="cofactor">
    <cofactor evidence="4">
        <name>Mg(2+)</name>
        <dbReference type="ChEBI" id="CHEBI:18420"/>
    </cofactor>
</comment>
<dbReference type="EC" id="3.1.3.89" evidence="8"/>
<dbReference type="AlphaFoldDB" id="A0A0D2D0B7"/>
<evidence type="ECO:0000256" key="12">
    <source>
        <dbReference type="ARBA" id="ARBA00022777"/>
    </source>
</evidence>
<dbReference type="PROSITE" id="PS00113">
    <property type="entry name" value="ADENYLATE_KINASE"/>
    <property type="match status" value="1"/>
</dbReference>
<gene>
    <name evidence="18" type="ORF">PV06_11022</name>
</gene>
<comment type="catalytic activity">
    <reaction evidence="1">
        <text>a 2'-deoxyribonucleoside 5'-phosphate + H2O = a 2'-deoxyribonucleoside + phosphate</text>
        <dbReference type="Rhea" id="RHEA:36167"/>
        <dbReference type="ChEBI" id="CHEBI:15377"/>
        <dbReference type="ChEBI" id="CHEBI:18274"/>
        <dbReference type="ChEBI" id="CHEBI:43474"/>
        <dbReference type="ChEBI" id="CHEBI:65317"/>
        <dbReference type="EC" id="3.1.3.89"/>
    </reaction>
</comment>
<dbReference type="Gene3D" id="3.40.50.300">
    <property type="entry name" value="P-loop containing nucleotide triphosphate hydrolases"/>
    <property type="match status" value="1"/>
</dbReference>
<dbReference type="GO" id="GO:0019205">
    <property type="term" value="F:nucleobase-containing compound kinase activity"/>
    <property type="evidence" value="ECO:0007669"/>
    <property type="project" value="InterPro"/>
</dbReference>
<comment type="similarity">
    <text evidence="16">Belongs to the adenylate kinase family.</text>
</comment>
<keyword evidence="15" id="KW-0170">Cobalt</keyword>
<evidence type="ECO:0000256" key="9">
    <source>
        <dbReference type="ARBA" id="ARBA00022679"/>
    </source>
</evidence>
<evidence type="ECO:0000256" key="1">
    <source>
        <dbReference type="ARBA" id="ARBA00001638"/>
    </source>
</evidence>
<dbReference type="GO" id="GO:0046872">
    <property type="term" value="F:metal ion binding"/>
    <property type="evidence" value="ECO:0007669"/>
    <property type="project" value="UniProtKB-KW"/>
</dbReference>